<dbReference type="InterPro" id="IPR014747">
    <property type="entry name" value="Bac_photo_RC_H_C"/>
</dbReference>
<dbReference type="GO" id="GO:0030077">
    <property type="term" value="C:plasma membrane light-harvesting complex"/>
    <property type="evidence" value="ECO:0007669"/>
    <property type="project" value="InterPro"/>
</dbReference>
<dbReference type="RefSeq" id="WP_043607793.1">
    <property type="nucleotide sequence ID" value="NZ_AXCY01000069.1"/>
</dbReference>
<evidence type="ECO:0000313" key="4">
    <source>
        <dbReference type="EMBL" id="KGM09961.1"/>
    </source>
</evidence>
<dbReference type="Pfam" id="PF05239">
    <property type="entry name" value="PRC"/>
    <property type="match status" value="1"/>
</dbReference>
<dbReference type="PANTHER" id="PTHR38463:SF1">
    <property type="entry name" value="STRESS RESPONSE PROTEIN YSNF"/>
    <property type="match status" value="1"/>
</dbReference>
<feature type="compositionally biased region" description="Basic and acidic residues" evidence="1">
    <location>
        <begin position="256"/>
        <end position="272"/>
    </location>
</feature>
<gene>
    <name evidence="4" type="ORF">N868_17535</name>
</gene>
<protein>
    <recommendedName>
        <fullName evidence="6">Photosystem reaction center subunit H</fullName>
    </recommendedName>
</protein>
<evidence type="ECO:0000256" key="1">
    <source>
        <dbReference type="SAM" id="MobiDB-lite"/>
    </source>
</evidence>
<feature type="domain" description="PRC-barrel" evidence="2">
    <location>
        <begin position="7"/>
        <end position="75"/>
    </location>
</feature>
<reference evidence="4 5" key="2">
    <citation type="journal article" date="2015" name="Stand. Genomic Sci.">
        <title>Draft genome sequence of Cellulomonas carbonis T26(T) and comparative analysis of six Cellulomonas genomes.</title>
        <authorList>
            <person name="Zhuang W."/>
            <person name="Zhang S."/>
            <person name="Xia X."/>
            <person name="Wang G."/>
        </authorList>
    </citation>
    <scope>NUCLEOTIDE SEQUENCE [LARGE SCALE GENOMIC DNA]</scope>
    <source>
        <strain evidence="4 5">T26</strain>
    </source>
</reference>
<dbReference type="InterPro" id="IPR052967">
    <property type="entry name" value="Stress_Response_Assoc"/>
</dbReference>
<dbReference type="AlphaFoldDB" id="A0A0A0BPT9"/>
<comment type="caution">
    <text evidence="4">The sequence shown here is derived from an EMBL/GenBank/DDBJ whole genome shotgun (WGS) entry which is preliminary data.</text>
</comment>
<dbReference type="InterPro" id="IPR019060">
    <property type="entry name" value="DUF2382"/>
</dbReference>
<dbReference type="Proteomes" id="UP000029839">
    <property type="component" value="Unassembled WGS sequence"/>
</dbReference>
<dbReference type="InterPro" id="IPR011033">
    <property type="entry name" value="PRC_barrel-like_sf"/>
</dbReference>
<organism evidence="4 5">
    <name type="scientific">Cellulomonas carbonis T26</name>
    <dbReference type="NCBI Taxonomy" id="947969"/>
    <lineage>
        <taxon>Bacteria</taxon>
        <taxon>Bacillati</taxon>
        <taxon>Actinomycetota</taxon>
        <taxon>Actinomycetes</taxon>
        <taxon>Micrococcales</taxon>
        <taxon>Cellulomonadaceae</taxon>
        <taxon>Cellulomonas</taxon>
    </lineage>
</organism>
<dbReference type="Gene3D" id="3.90.50.10">
    <property type="entry name" value="Photosynthetic Reaction Center, subunit H, domain 2"/>
    <property type="match status" value="1"/>
</dbReference>
<dbReference type="Pfam" id="PF09557">
    <property type="entry name" value="DUF2382"/>
    <property type="match status" value="1"/>
</dbReference>
<name>A0A0A0BPT9_9CELL</name>
<sequence length="272" mass="29701">MITTEQAQTIVGTTVHGTDGEKIGTVGQVYFDDATGQVAWATVRTGLFGTKETFVPLDQATLRDGDVTVPYDKELIKSAPSVEADDHLSEAEEAELYRHYGLGYGNAGDASGTTDTYASGTTGTYASGTADTYGTTDAHGTTDTRGTARDDAMTLSEERLDVGTERREAGRARLRKYVVTEDVTTTVPVTREEVRLEREPITDANRDRALDGPEISEAEHEVVLHEERPVVAKETVPVERVRLETDEVTTQETVTDEVRKERVETDGDANLR</sequence>
<evidence type="ECO:0000313" key="5">
    <source>
        <dbReference type="Proteomes" id="UP000029839"/>
    </source>
</evidence>
<dbReference type="PANTHER" id="PTHR38463">
    <property type="entry name" value="STRESS RESPONSE PROTEIN YSNF"/>
    <property type="match status" value="1"/>
</dbReference>
<dbReference type="OrthoDB" id="3712018at2"/>
<keyword evidence="5" id="KW-1185">Reference proteome</keyword>
<evidence type="ECO:0000259" key="3">
    <source>
        <dbReference type="Pfam" id="PF09557"/>
    </source>
</evidence>
<dbReference type="InterPro" id="IPR027275">
    <property type="entry name" value="PRC-brl_dom"/>
</dbReference>
<dbReference type="GO" id="GO:0019684">
    <property type="term" value="P:photosynthesis, light reaction"/>
    <property type="evidence" value="ECO:0007669"/>
    <property type="project" value="InterPro"/>
</dbReference>
<feature type="region of interest" description="Disordered" evidence="1">
    <location>
        <begin position="242"/>
        <end position="272"/>
    </location>
</feature>
<evidence type="ECO:0000259" key="2">
    <source>
        <dbReference type="Pfam" id="PF05239"/>
    </source>
</evidence>
<dbReference type="SUPFAM" id="SSF50346">
    <property type="entry name" value="PRC-barrel domain"/>
    <property type="match status" value="1"/>
</dbReference>
<reference evidence="4 5" key="1">
    <citation type="submission" date="2013-08" db="EMBL/GenBank/DDBJ databases">
        <title>Genome sequencing of Cellulomonas carbonis T26.</title>
        <authorList>
            <person name="Chen F."/>
            <person name="Li Y."/>
            <person name="Wang G."/>
        </authorList>
    </citation>
    <scope>NUCLEOTIDE SEQUENCE [LARGE SCALE GENOMIC DNA]</scope>
    <source>
        <strain evidence="4 5">T26</strain>
    </source>
</reference>
<dbReference type="EMBL" id="AXCY01000069">
    <property type="protein sequence ID" value="KGM09961.1"/>
    <property type="molecule type" value="Genomic_DNA"/>
</dbReference>
<accession>A0A0A0BPT9</accession>
<feature type="domain" description="DUF2382" evidence="3">
    <location>
        <begin position="153"/>
        <end position="264"/>
    </location>
</feature>
<evidence type="ECO:0008006" key="6">
    <source>
        <dbReference type="Google" id="ProtNLM"/>
    </source>
</evidence>
<proteinExistence type="predicted"/>